<dbReference type="KEGG" id="hro:HELRODRAFT_174935"/>
<protein>
    <recommendedName>
        <fullName evidence="2">DUF7153 domain-containing protein</fullName>
    </recommendedName>
</protein>
<sequence length="333" mass="38075">MDHSVHCVILNHETRSTISQQFKLNLLTNIFNQQQPTSMSYPDLRIVFDFFTDNPQKLVKQKGPQRQTPTTPLQQSPGYENESGGCLPVVADPYWSSIRKMQVDTNFMEAQYPYLHYIVYNQPTNDVSVRLTDRRNDSMISRPARSPLQLASLERANKARGVYQEMCTYVTPHTPLLPKRPSNPNTAFSVSAFKTVGNLNSLDQNWTYWSGADYIVENIPKRLKLERVTFHKIRLGSSSSSSSLTGGGSSYSYSDTMSLLGSPVSSQHHQHYHNYNYHCSNNENFNDDDSFSYVLLCEIGDALVDMNRTREFIDTLKYRQCGVTSMCVIDHFF</sequence>
<dbReference type="OrthoDB" id="6060890at2759"/>
<feature type="domain" description="DUF7153" evidence="2">
    <location>
        <begin position="109"/>
        <end position="233"/>
    </location>
</feature>
<organism evidence="4 5">
    <name type="scientific">Helobdella robusta</name>
    <name type="common">Californian leech</name>
    <dbReference type="NCBI Taxonomy" id="6412"/>
    <lineage>
        <taxon>Eukaryota</taxon>
        <taxon>Metazoa</taxon>
        <taxon>Spiralia</taxon>
        <taxon>Lophotrochozoa</taxon>
        <taxon>Annelida</taxon>
        <taxon>Clitellata</taxon>
        <taxon>Hirudinea</taxon>
        <taxon>Rhynchobdellida</taxon>
        <taxon>Glossiphoniidae</taxon>
        <taxon>Helobdella</taxon>
    </lineage>
</organism>
<gene>
    <name evidence="4" type="primary">20205176</name>
    <name evidence="3" type="ORF">HELRODRAFT_174935</name>
</gene>
<keyword evidence="5" id="KW-1185">Reference proteome</keyword>
<dbReference type="Pfam" id="PF23672">
    <property type="entry name" value="DUF7153"/>
    <property type="match status" value="1"/>
</dbReference>
<evidence type="ECO:0000313" key="4">
    <source>
        <dbReference type="EnsemblMetazoa" id="HelroP174935"/>
    </source>
</evidence>
<reference evidence="3 5" key="2">
    <citation type="journal article" date="2013" name="Nature">
        <title>Insights into bilaterian evolution from three spiralian genomes.</title>
        <authorList>
            <person name="Simakov O."/>
            <person name="Marletaz F."/>
            <person name="Cho S.J."/>
            <person name="Edsinger-Gonzales E."/>
            <person name="Havlak P."/>
            <person name="Hellsten U."/>
            <person name="Kuo D.H."/>
            <person name="Larsson T."/>
            <person name="Lv J."/>
            <person name="Arendt D."/>
            <person name="Savage R."/>
            <person name="Osoegawa K."/>
            <person name="de Jong P."/>
            <person name="Grimwood J."/>
            <person name="Chapman J.A."/>
            <person name="Shapiro H."/>
            <person name="Aerts A."/>
            <person name="Otillar R.P."/>
            <person name="Terry A.Y."/>
            <person name="Boore J.L."/>
            <person name="Grigoriev I.V."/>
            <person name="Lindberg D.R."/>
            <person name="Seaver E.C."/>
            <person name="Weisblat D.A."/>
            <person name="Putnam N.H."/>
            <person name="Rokhsar D.S."/>
        </authorList>
    </citation>
    <scope>NUCLEOTIDE SEQUENCE</scope>
</reference>
<feature type="region of interest" description="Disordered" evidence="1">
    <location>
        <begin position="58"/>
        <end position="84"/>
    </location>
</feature>
<dbReference type="InParanoid" id="T1F8M7"/>
<dbReference type="AlphaFoldDB" id="T1F8M7"/>
<dbReference type="EnsemblMetazoa" id="HelroT174935">
    <property type="protein sequence ID" value="HelroP174935"/>
    <property type="gene ID" value="HelroG174935"/>
</dbReference>
<dbReference type="HOGENOM" id="CLU_834918_0_0_1"/>
<evidence type="ECO:0000313" key="5">
    <source>
        <dbReference type="Proteomes" id="UP000015101"/>
    </source>
</evidence>
<evidence type="ECO:0000313" key="3">
    <source>
        <dbReference type="EMBL" id="ESO01380.1"/>
    </source>
</evidence>
<evidence type="ECO:0000259" key="2">
    <source>
        <dbReference type="Pfam" id="PF23672"/>
    </source>
</evidence>
<proteinExistence type="predicted"/>
<dbReference type="CTD" id="20205176"/>
<dbReference type="InterPro" id="IPR055577">
    <property type="entry name" value="DUF7153"/>
</dbReference>
<dbReference type="Proteomes" id="UP000015101">
    <property type="component" value="Unassembled WGS sequence"/>
</dbReference>
<dbReference type="PANTHER" id="PTHR22198">
    <property type="entry name" value="FERM DOMAIN-CONTAINING PROTEIN"/>
    <property type="match status" value="1"/>
</dbReference>
<reference evidence="4" key="3">
    <citation type="submission" date="2015-06" db="UniProtKB">
        <authorList>
            <consortium name="EnsemblMetazoa"/>
        </authorList>
    </citation>
    <scope>IDENTIFICATION</scope>
</reference>
<reference evidence="5" key="1">
    <citation type="submission" date="2012-12" db="EMBL/GenBank/DDBJ databases">
        <authorList>
            <person name="Hellsten U."/>
            <person name="Grimwood J."/>
            <person name="Chapman J.A."/>
            <person name="Shapiro H."/>
            <person name="Aerts A."/>
            <person name="Otillar R.P."/>
            <person name="Terry A.Y."/>
            <person name="Boore J.L."/>
            <person name="Simakov O."/>
            <person name="Marletaz F."/>
            <person name="Cho S.-J."/>
            <person name="Edsinger-Gonzales E."/>
            <person name="Havlak P."/>
            <person name="Kuo D.-H."/>
            <person name="Larsson T."/>
            <person name="Lv J."/>
            <person name="Arendt D."/>
            <person name="Savage R."/>
            <person name="Osoegawa K."/>
            <person name="de Jong P."/>
            <person name="Lindberg D.R."/>
            <person name="Seaver E.C."/>
            <person name="Weisblat D.A."/>
            <person name="Putnam N.H."/>
            <person name="Grigoriev I.V."/>
            <person name="Rokhsar D.S."/>
        </authorList>
    </citation>
    <scope>NUCLEOTIDE SEQUENCE</scope>
</reference>
<dbReference type="EMBL" id="KB096785">
    <property type="protein sequence ID" value="ESO01380.1"/>
    <property type="molecule type" value="Genomic_DNA"/>
</dbReference>
<dbReference type="GeneID" id="20205176"/>
<dbReference type="RefSeq" id="XP_009020616.1">
    <property type="nucleotide sequence ID" value="XM_009022368.1"/>
</dbReference>
<evidence type="ECO:0000256" key="1">
    <source>
        <dbReference type="SAM" id="MobiDB-lite"/>
    </source>
</evidence>
<dbReference type="PANTHER" id="PTHR22198:SF1">
    <property type="entry name" value="FERM DOMAIN-CONTAINING PROTEIN"/>
    <property type="match status" value="1"/>
</dbReference>
<name>T1F8M7_HELRO</name>
<feature type="compositionally biased region" description="Low complexity" evidence="1">
    <location>
        <begin position="64"/>
        <end position="77"/>
    </location>
</feature>
<dbReference type="EMBL" id="AMQM01005088">
    <property type="status" value="NOT_ANNOTATED_CDS"/>
    <property type="molecule type" value="Genomic_DNA"/>
</dbReference>
<accession>T1F8M7</accession>